<accession>A0A848GQN5</accession>
<dbReference type="InterPro" id="IPR051556">
    <property type="entry name" value="N-term/lysine_N-AcTrnsfr"/>
</dbReference>
<feature type="domain" description="N-acetyltransferase" evidence="3">
    <location>
        <begin position="4"/>
        <end position="172"/>
    </location>
</feature>
<evidence type="ECO:0000313" key="5">
    <source>
        <dbReference type="Proteomes" id="UP000583266"/>
    </source>
</evidence>
<dbReference type="EMBL" id="JABBGC010000003">
    <property type="protein sequence ID" value="NML40287.1"/>
    <property type="molecule type" value="Genomic_DNA"/>
</dbReference>
<dbReference type="InterPro" id="IPR000182">
    <property type="entry name" value="GNAT_dom"/>
</dbReference>
<dbReference type="RefSeq" id="WP_169227396.1">
    <property type="nucleotide sequence ID" value="NZ_JABBGC010000003.1"/>
</dbReference>
<dbReference type="AlphaFoldDB" id="A0A848GQN5"/>
<dbReference type="PANTHER" id="PTHR42919:SF8">
    <property type="entry name" value="N-ALPHA-ACETYLTRANSFERASE 50"/>
    <property type="match status" value="1"/>
</dbReference>
<dbReference type="Pfam" id="PF00583">
    <property type="entry name" value="Acetyltransf_1"/>
    <property type="match status" value="1"/>
</dbReference>
<protein>
    <submittedName>
        <fullName evidence="4">GNAT family N-acetyltransferase</fullName>
    </submittedName>
</protein>
<keyword evidence="5" id="KW-1185">Reference proteome</keyword>
<sequence length="172" mass="20106">MDQIRIDQATADDMNVIQLIGRTTFFETFAPYNTEANMQKYLEESFSETRIREELSSQESLFFLAFENETPVGYLKLNTGTAQTEAQDGTAIEIERIYVQRDYHGKKVGQLLYEKALETARLLKKSYLWLGVWENNPRAIRFYEKNGFAAFDKHIFKMGEDEQTDIMMKKVL</sequence>
<dbReference type="PANTHER" id="PTHR42919">
    <property type="entry name" value="N-ALPHA-ACETYLTRANSFERASE"/>
    <property type="match status" value="1"/>
</dbReference>
<dbReference type="InterPro" id="IPR016181">
    <property type="entry name" value="Acyl_CoA_acyltransferase"/>
</dbReference>
<comment type="caution">
    <text evidence="4">The sequence shown here is derived from an EMBL/GenBank/DDBJ whole genome shotgun (WGS) entry which is preliminary data.</text>
</comment>
<reference evidence="4 5" key="1">
    <citation type="submission" date="2020-04" db="EMBL/GenBank/DDBJ databases">
        <title>Chitinophaga sp. G-6-1-13 sp. nov., isolated from soil.</title>
        <authorList>
            <person name="Dahal R.H."/>
            <person name="Chaudhary D.K."/>
        </authorList>
    </citation>
    <scope>NUCLEOTIDE SEQUENCE [LARGE SCALE GENOMIC DNA]</scope>
    <source>
        <strain evidence="4 5">G-6-1-13</strain>
    </source>
</reference>
<dbReference type="GO" id="GO:0016747">
    <property type="term" value="F:acyltransferase activity, transferring groups other than amino-acyl groups"/>
    <property type="evidence" value="ECO:0007669"/>
    <property type="project" value="InterPro"/>
</dbReference>
<evidence type="ECO:0000313" key="4">
    <source>
        <dbReference type="EMBL" id="NML40287.1"/>
    </source>
</evidence>
<evidence type="ECO:0000256" key="2">
    <source>
        <dbReference type="ARBA" id="ARBA00023315"/>
    </source>
</evidence>
<proteinExistence type="predicted"/>
<evidence type="ECO:0000259" key="3">
    <source>
        <dbReference type="PROSITE" id="PS51186"/>
    </source>
</evidence>
<organism evidence="4 5">
    <name type="scientific">Chitinophaga fulva</name>
    <dbReference type="NCBI Taxonomy" id="2728842"/>
    <lineage>
        <taxon>Bacteria</taxon>
        <taxon>Pseudomonadati</taxon>
        <taxon>Bacteroidota</taxon>
        <taxon>Chitinophagia</taxon>
        <taxon>Chitinophagales</taxon>
        <taxon>Chitinophagaceae</taxon>
        <taxon>Chitinophaga</taxon>
    </lineage>
</organism>
<dbReference type="CDD" id="cd04301">
    <property type="entry name" value="NAT_SF"/>
    <property type="match status" value="1"/>
</dbReference>
<evidence type="ECO:0000256" key="1">
    <source>
        <dbReference type="ARBA" id="ARBA00022679"/>
    </source>
</evidence>
<dbReference type="SUPFAM" id="SSF55729">
    <property type="entry name" value="Acyl-CoA N-acyltransferases (Nat)"/>
    <property type="match status" value="1"/>
</dbReference>
<keyword evidence="1 4" id="KW-0808">Transferase</keyword>
<gene>
    <name evidence="4" type="ORF">HHL17_24030</name>
</gene>
<name>A0A848GQN5_9BACT</name>
<dbReference type="PROSITE" id="PS51186">
    <property type="entry name" value="GNAT"/>
    <property type="match status" value="1"/>
</dbReference>
<keyword evidence="2" id="KW-0012">Acyltransferase</keyword>
<dbReference type="Gene3D" id="3.40.630.30">
    <property type="match status" value="1"/>
</dbReference>
<dbReference type="Proteomes" id="UP000583266">
    <property type="component" value="Unassembled WGS sequence"/>
</dbReference>